<evidence type="ECO:0008006" key="4">
    <source>
        <dbReference type="Google" id="ProtNLM"/>
    </source>
</evidence>
<dbReference type="AlphaFoldDB" id="A0A4Q2KD31"/>
<evidence type="ECO:0000313" key="3">
    <source>
        <dbReference type="Proteomes" id="UP000291269"/>
    </source>
</evidence>
<dbReference type="RefSeq" id="WP_129225072.1">
    <property type="nucleotide sequence ID" value="NZ_SDOZ01000002.1"/>
</dbReference>
<organism evidence="2 3">
    <name type="scientific">Candidatus Borkfalkia ceftriaxoniphila</name>
    <dbReference type="NCBI Taxonomy" id="2508949"/>
    <lineage>
        <taxon>Bacteria</taxon>
        <taxon>Bacillati</taxon>
        <taxon>Bacillota</taxon>
        <taxon>Clostridia</taxon>
        <taxon>Christensenellales</taxon>
        <taxon>Christensenellaceae</taxon>
        <taxon>Candidatus Borkfalkia</taxon>
    </lineage>
</organism>
<evidence type="ECO:0000256" key="1">
    <source>
        <dbReference type="SAM" id="SignalP"/>
    </source>
</evidence>
<dbReference type="PROSITE" id="PS51257">
    <property type="entry name" value="PROKAR_LIPOPROTEIN"/>
    <property type="match status" value="1"/>
</dbReference>
<accession>A0A4Q2KD31</accession>
<sequence length="178" mass="20494">MKKVFACFAALVLALALAGCAPKTEYDDKELVKIEYHGGDGMGLWGINDYRVFDFEKNIVYDITIAEEEALQEMIDRAEEGQAEEILQQYNNPKTVATFTEEQEEAFVSHIRKAGIYGWKDSYKTDEVIYDGAGFSLELTFSDDSVKRTDFYYKYPRNLKKIQSYFLSDLGADMRHNR</sequence>
<reference evidence="2 3" key="1">
    <citation type="journal article" date="2019" name="Gut">
        <title>Antibiotics-induced monodominance of a novel gut bacterial order.</title>
        <authorList>
            <person name="Hildebrand F."/>
            <person name="Moitinho-Silva L."/>
            <person name="Blasche S."/>
            <person name="Jahn M.T."/>
            <person name="Gossmann T.I."/>
            <person name="Heuerta-Cepas J."/>
            <person name="Hercog R."/>
            <person name="Luetge M."/>
            <person name="Bahram M."/>
            <person name="Pryszlak A."/>
            <person name="Alves R.J."/>
            <person name="Waszak S.M."/>
            <person name="Zhu A."/>
            <person name="Ye L."/>
            <person name="Costea P.I."/>
            <person name="Aalvink S."/>
            <person name="Belzer C."/>
            <person name="Forslund S.K."/>
            <person name="Sunagawa S."/>
            <person name="Hentschel U."/>
            <person name="Merten C."/>
            <person name="Patil K.R."/>
            <person name="Benes V."/>
            <person name="Bork P."/>
        </authorList>
    </citation>
    <scope>NUCLEOTIDE SEQUENCE [LARGE SCALE GENOMIC DNA]</scope>
    <source>
        <strain evidence="2 3">HDS1380</strain>
    </source>
</reference>
<dbReference type="Proteomes" id="UP000291269">
    <property type="component" value="Unassembled WGS sequence"/>
</dbReference>
<feature type="chain" id="PRO_5038399721" description="Lipoprotein" evidence="1">
    <location>
        <begin position="19"/>
        <end position="178"/>
    </location>
</feature>
<name>A0A4Q2KD31_9FIRM</name>
<proteinExistence type="predicted"/>
<evidence type="ECO:0000313" key="2">
    <source>
        <dbReference type="EMBL" id="RXZ61917.1"/>
    </source>
</evidence>
<comment type="caution">
    <text evidence="2">The sequence shown here is derived from an EMBL/GenBank/DDBJ whole genome shotgun (WGS) entry which is preliminary data.</text>
</comment>
<keyword evidence="1" id="KW-0732">Signal</keyword>
<feature type="signal peptide" evidence="1">
    <location>
        <begin position="1"/>
        <end position="18"/>
    </location>
</feature>
<protein>
    <recommendedName>
        <fullName evidence="4">Lipoprotein</fullName>
    </recommendedName>
</protein>
<gene>
    <name evidence="2" type="ORF">ESZ91_05890</name>
</gene>
<keyword evidence="3" id="KW-1185">Reference proteome</keyword>
<dbReference type="EMBL" id="SDOZ01000002">
    <property type="protein sequence ID" value="RXZ61917.1"/>
    <property type="molecule type" value="Genomic_DNA"/>
</dbReference>